<dbReference type="OrthoDB" id="10264956at2759"/>
<dbReference type="InterPro" id="IPR050943">
    <property type="entry name" value="Glycosyltr_29_Sialyltrsf"/>
</dbReference>
<evidence type="ECO:0000256" key="6">
    <source>
        <dbReference type="ARBA" id="ARBA00022968"/>
    </source>
</evidence>
<evidence type="ECO:0000256" key="5">
    <source>
        <dbReference type="ARBA" id="ARBA00022692"/>
    </source>
</evidence>
<keyword evidence="5" id="KW-0812">Transmembrane</keyword>
<evidence type="ECO:0000256" key="4">
    <source>
        <dbReference type="ARBA" id="ARBA00022679"/>
    </source>
</evidence>
<comment type="caution">
    <text evidence="13">The sequence shown here is derived from an EMBL/GenBank/DDBJ whole genome shotgun (WGS) entry which is preliminary data.</text>
</comment>
<evidence type="ECO:0000256" key="2">
    <source>
        <dbReference type="ARBA" id="ARBA00006003"/>
    </source>
</evidence>
<reference evidence="13 14" key="1">
    <citation type="journal article" date="2017" name="PLoS Biol.">
        <title>The sea cucumber genome provides insights into morphological evolution and visceral regeneration.</title>
        <authorList>
            <person name="Zhang X."/>
            <person name="Sun L."/>
            <person name="Yuan J."/>
            <person name="Sun Y."/>
            <person name="Gao Y."/>
            <person name="Zhang L."/>
            <person name="Li S."/>
            <person name="Dai H."/>
            <person name="Hamel J.F."/>
            <person name="Liu C."/>
            <person name="Yu Y."/>
            <person name="Liu S."/>
            <person name="Lin W."/>
            <person name="Guo K."/>
            <person name="Jin S."/>
            <person name="Xu P."/>
            <person name="Storey K.B."/>
            <person name="Huan P."/>
            <person name="Zhang T."/>
            <person name="Zhou Y."/>
            <person name="Zhang J."/>
            <person name="Lin C."/>
            <person name="Li X."/>
            <person name="Xing L."/>
            <person name="Huo D."/>
            <person name="Sun M."/>
            <person name="Wang L."/>
            <person name="Mercier A."/>
            <person name="Li F."/>
            <person name="Yang H."/>
            <person name="Xiang J."/>
        </authorList>
    </citation>
    <scope>NUCLEOTIDE SEQUENCE [LARGE SCALE GENOMIC DNA]</scope>
    <source>
        <strain evidence="13">Shaxun</strain>
        <tissue evidence="13">Muscle</tissue>
    </source>
</reference>
<keyword evidence="9" id="KW-0472">Membrane</keyword>
<dbReference type="STRING" id="307972.A0A2G8LQ53"/>
<evidence type="ECO:0000256" key="10">
    <source>
        <dbReference type="ARBA" id="ARBA00023157"/>
    </source>
</evidence>
<accession>A0A2G8LQ53</accession>
<dbReference type="PIRSF" id="PIRSF005557">
    <property type="entry name" value="Sialyl_trans"/>
    <property type="match status" value="1"/>
</dbReference>
<dbReference type="GO" id="GO:0009311">
    <property type="term" value="P:oligosaccharide metabolic process"/>
    <property type="evidence" value="ECO:0007669"/>
    <property type="project" value="TreeGrafter"/>
</dbReference>
<dbReference type="PANTHER" id="PTHR11987">
    <property type="entry name" value="ALPHA-2,8-SIALYLTRANSFERASE"/>
    <property type="match status" value="1"/>
</dbReference>
<dbReference type="EMBL" id="MRZV01000013">
    <property type="protein sequence ID" value="PIK62375.1"/>
    <property type="molecule type" value="Genomic_DNA"/>
</dbReference>
<evidence type="ECO:0000256" key="1">
    <source>
        <dbReference type="ARBA" id="ARBA00004323"/>
    </source>
</evidence>
<keyword evidence="3" id="KW-0328">Glycosyltransferase</keyword>
<feature type="disulfide bond" evidence="12">
    <location>
        <begin position="75"/>
        <end position="223"/>
    </location>
</feature>
<comment type="subcellular location">
    <subcellularLocation>
        <location evidence="1">Golgi apparatus membrane</location>
        <topology evidence="1">Single-pass type II membrane protein</topology>
    </subcellularLocation>
</comment>
<dbReference type="Gene3D" id="3.90.1480.20">
    <property type="entry name" value="Glycosyl transferase family 29"/>
    <property type="match status" value="1"/>
</dbReference>
<keyword evidence="11" id="KW-0325">Glycoprotein</keyword>
<keyword evidence="7" id="KW-1133">Transmembrane helix</keyword>
<evidence type="ECO:0000256" key="11">
    <source>
        <dbReference type="ARBA" id="ARBA00023180"/>
    </source>
</evidence>
<comment type="similarity">
    <text evidence="2">Belongs to the glycosyltransferase 29 family.</text>
</comment>
<dbReference type="AlphaFoldDB" id="A0A2G8LQ53"/>
<protein>
    <submittedName>
        <fullName evidence="13">Uncharacterized protein</fullName>
    </submittedName>
</protein>
<dbReference type="GO" id="GO:0000139">
    <property type="term" value="C:Golgi membrane"/>
    <property type="evidence" value="ECO:0007669"/>
    <property type="project" value="UniProtKB-SubCell"/>
</dbReference>
<dbReference type="CDD" id="cd23963">
    <property type="entry name" value="GT29_ST8SIA"/>
    <property type="match status" value="1"/>
</dbReference>
<dbReference type="InterPro" id="IPR012163">
    <property type="entry name" value="Sialyl_trans"/>
</dbReference>
<evidence type="ECO:0000256" key="7">
    <source>
        <dbReference type="ARBA" id="ARBA00022989"/>
    </source>
</evidence>
<organism evidence="13 14">
    <name type="scientific">Stichopus japonicus</name>
    <name type="common">Sea cucumber</name>
    <dbReference type="NCBI Taxonomy" id="307972"/>
    <lineage>
        <taxon>Eukaryota</taxon>
        <taxon>Metazoa</taxon>
        <taxon>Echinodermata</taxon>
        <taxon>Eleutherozoa</taxon>
        <taxon>Echinozoa</taxon>
        <taxon>Holothuroidea</taxon>
        <taxon>Aspidochirotacea</taxon>
        <taxon>Aspidochirotida</taxon>
        <taxon>Stichopodidae</taxon>
        <taxon>Apostichopus</taxon>
    </lineage>
</organism>
<dbReference type="Proteomes" id="UP000230750">
    <property type="component" value="Unassembled WGS sequence"/>
</dbReference>
<keyword evidence="10" id="KW-1015">Disulfide bond</keyword>
<name>A0A2G8LQ53_STIJA</name>
<keyword evidence="14" id="KW-1185">Reference proteome</keyword>
<keyword evidence="4" id="KW-0808">Transferase</keyword>
<dbReference type="InterPro" id="IPR038578">
    <property type="entry name" value="GT29-like_sf"/>
</dbReference>
<evidence type="ECO:0000256" key="8">
    <source>
        <dbReference type="ARBA" id="ARBA00023034"/>
    </source>
</evidence>
<evidence type="ECO:0000313" key="14">
    <source>
        <dbReference type="Proteomes" id="UP000230750"/>
    </source>
</evidence>
<dbReference type="InterPro" id="IPR001675">
    <property type="entry name" value="Glyco_trans_29"/>
</dbReference>
<evidence type="ECO:0000256" key="9">
    <source>
        <dbReference type="ARBA" id="ARBA00023136"/>
    </source>
</evidence>
<dbReference type="GO" id="GO:0003828">
    <property type="term" value="F:alpha-N-acetylneuraminate alpha-2,8-sialyltransferase activity"/>
    <property type="evidence" value="ECO:0007669"/>
    <property type="project" value="TreeGrafter"/>
</dbReference>
<proteinExistence type="inferred from homology"/>
<dbReference type="Pfam" id="PF00777">
    <property type="entry name" value="Glyco_transf_29"/>
    <property type="match status" value="1"/>
</dbReference>
<keyword evidence="6" id="KW-0735">Signal-anchor</keyword>
<evidence type="ECO:0000256" key="3">
    <source>
        <dbReference type="ARBA" id="ARBA00022676"/>
    </source>
</evidence>
<sequence>MECFQRDYTLIVYREHITDNPTFHQMNHFNVKNKTLMDYLVMSQESGRPDHAAGKKCYIKEIDSQYSTLKRQKKCAVIGNSGILLESKCGSIIDSYDLVIRANMAPVRGYESDVGNKTDLMLVNDEMLGNLDTVLSSGPQTEREREIWRTLTSLNNTILWYPKDTSKHTTLLQNIAKALKKKKLHVQVAFSLKDIYSDVKWKYNLWRYPSSGLYMLAVAEAVCQSTAIFGFYPYEKDDFGKKVLRHYYEKNLTNFKTWAHNFDAEYHMLMSRRDEGLIDMITNPCVPKS</sequence>
<evidence type="ECO:0000256" key="12">
    <source>
        <dbReference type="PIRSR" id="PIRSR005557-2"/>
    </source>
</evidence>
<gene>
    <name evidence="13" type="ORF">BSL78_00694</name>
</gene>
<dbReference type="GO" id="GO:0006491">
    <property type="term" value="P:N-glycan processing"/>
    <property type="evidence" value="ECO:0007669"/>
    <property type="project" value="TreeGrafter"/>
</dbReference>
<keyword evidence="8" id="KW-0333">Golgi apparatus</keyword>
<dbReference type="PANTHER" id="PTHR11987:SF52">
    <property type="entry name" value="CMP-N-ACETYLNEURAMINATE-POLY-ALPHA-2, 8-SIALYLTRANSFERASE-LIKE ISOFORM X1"/>
    <property type="match status" value="1"/>
</dbReference>
<evidence type="ECO:0000313" key="13">
    <source>
        <dbReference type="EMBL" id="PIK62375.1"/>
    </source>
</evidence>